<protein>
    <submittedName>
        <fullName evidence="3">Uncharacterized protein</fullName>
    </submittedName>
</protein>
<dbReference type="Proteomes" id="UP000708208">
    <property type="component" value="Unassembled WGS sequence"/>
</dbReference>
<dbReference type="AlphaFoldDB" id="A0A8J2LUB6"/>
<keyword evidence="1" id="KW-0175">Coiled coil</keyword>
<reference evidence="3" key="1">
    <citation type="submission" date="2021-06" db="EMBL/GenBank/DDBJ databases">
        <authorList>
            <person name="Hodson N. C."/>
            <person name="Mongue J. A."/>
            <person name="Jaron S. K."/>
        </authorList>
    </citation>
    <scope>NUCLEOTIDE SEQUENCE</scope>
</reference>
<feature type="non-terminal residue" evidence="3">
    <location>
        <position position="1"/>
    </location>
</feature>
<comment type="caution">
    <text evidence="3">The sequence shown here is derived from an EMBL/GenBank/DDBJ whole genome shotgun (WGS) entry which is preliminary data.</text>
</comment>
<name>A0A8J2LUB6_9HEXA</name>
<dbReference type="EMBL" id="CAJVCH010571630">
    <property type="protein sequence ID" value="CAG7838031.1"/>
    <property type="molecule type" value="Genomic_DNA"/>
</dbReference>
<sequence>PLISLQISRPGKISSCDRRKMDTWRHLLIVFCVAVALIKPLASSPTVTPYEDSDFQENMWDSTEIETERHLSALTPEHSKTSNNADQLHGVSLDAENESGFIPITTTSTQIDSNNIFTESTFGNVNETTEGRQVPSEIESSTAPSIPETTAATEEPTTTTTTTTTPKPLPQYEIQTNSLISQNNDSMNQLQLDLLRYETQLNLNTLDTILPILEVVRRNMSILLDTPHESYVDFETQSNTLENELLQLEGQINENRAIQQKYSQVEKDTRRQLEIVQKSLGSILKSQVQVLSPDAALTRASQFVRVVKSEDEIREFFTDFSEQPLEEGLYYLRSLATPPNRIQGYGLFLNILQNKGQNSPVFVNFVGDLFIYPELQPIQAHVPVLLKTIFTKTPMTLEMRSYRRQLTISSGAVVTRNLGRDSSSKSWVFYPVDNGRFYIILNSQLNQGIGVVDSTTSTPSDRYKRINVRALAEILNDEEYHWGVYPIARDGNISYELCQTFFTIYIQSVSCKHIGRFLVQFEHIWYSLLLISQERLKCYSSLWRNTTQELFLSISVLAMQWSNSHKSASQNIYRLKKLIEQDAETNDESEMQSRFPTFRRALLFKQKNKPLQRSHAKSIGLAWTGYRSHQCRL</sequence>
<evidence type="ECO:0000313" key="4">
    <source>
        <dbReference type="Proteomes" id="UP000708208"/>
    </source>
</evidence>
<proteinExistence type="predicted"/>
<accession>A0A8J2LUB6</accession>
<feature type="compositionally biased region" description="Low complexity" evidence="2">
    <location>
        <begin position="139"/>
        <end position="166"/>
    </location>
</feature>
<feature type="coiled-coil region" evidence="1">
    <location>
        <begin position="231"/>
        <end position="268"/>
    </location>
</feature>
<organism evidence="3 4">
    <name type="scientific">Allacma fusca</name>
    <dbReference type="NCBI Taxonomy" id="39272"/>
    <lineage>
        <taxon>Eukaryota</taxon>
        <taxon>Metazoa</taxon>
        <taxon>Ecdysozoa</taxon>
        <taxon>Arthropoda</taxon>
        <taxon>Hexapoda</taxon>
        <taxon>Collembola</taxon>
        <taxon>Symphypleona</taxon>
        <taxon>Sminthuridae</taxon>
        <taxon>Allacma</taxon>
    </lineage>
</organism>
<gene>
    <name evidence="3" type="ORF">AFUS01_LOCUS47051</name>
</gene>
<evidence type="ECO:0000256" key="2">
    <source>
        <dbReference type="SAM" id="MobiDB-lite"/>
    </source>
</evidence>
<evidence type="ECO:0000313" key="3">
    <source>
        <dbReference type="EMBL" id="CAG7838031.1"/>
    </source>
</evidence>
<feature type="region of interest" description="Disordered" evidence="2">
    <location>
        <begin position="127"/>
        <end position="170"/>
    </location>
</feature>
<evidence type="ECO:0000256" key="1">
    <source>
        <dbReference type="SAM" id="Coils"/>
    </source>
</evidence>
<keyword evidence="4" id="KW-1185">Reference proteome</keyword>